<protein>
    <submittedName>
        <fullName evidence="1">Uncharacterized protein</fullName>
    </submittedName>
</protein>
<organism evidence="1 2">
    <name type="scientific">Cinchona calisaya</name>
    <dbReference type="NCBI Taxonomy" id="153742"/>
    <lineage>
        <taxon>Eukaryota</taxon>
        <taxon>Viridiplantae</taxon>
        <taxon>Streptophyta</taxon>
        <taxon>Embryophyta</taxon>
        <taxon>Tracheophyta</taxon>
        <taxon>Spermatophyta</taxon>
        <taxon>Magnoliopsida</taxon>
        <taxon>eudicotyledons</taxon>
        <taxon>Gunneridae</taxon>
        <taxon>Pentapetalae</taxon>
        <taxon>asterids</taxon>
        <taxon>lamiids</taxon>
        <taxon>Gentianales</taxon>
        <taxon>Rubiaceae</taxon>
        <taxon>Cinchonoideae</taxon>
        <taxon>Cinchoneae</taxon>
        <taxon>Cinchona</taxon>
    </lineage>
</organism>
<dbReference type="EMBL" id="JBJUIK010000011">
    <property type="protein sequence ID" value="KAL3511563.1"/>
    <property type="molecule type" value="Genomic_DNA"/>
</dbReference>
<name>A0ABD2Z193_9GENT</name>
<evidence type="ECO:0000313" key="1">
    <source>
        <dbReference type="EMBL" id="KAL3511563.1"/>
    </source>
</evidence>
<gene>
    <name evidence="1" type="ORF">ACH5RR_024280</name>
</gene>
<proteinExistence type="predicted"/>
<evidence type="ECO:0000313" key="2">
    <source>
        <dbReference type="Proteomes" id="UP001630127"/>
    </source>
</evidence>
<dbReference type="PANTHER" id="PTHR34206:SF1">
    <property type="entry name" value="OS10G0390701 PROTEIN"/>
    <property type="match status" value="1"/>
</dbReference>
<keyword evidence="2" id="KW-1185">Reference proteome</keyword>
<dbReference type="AlphaFoldDB" id="A0ABD2Z193"/>
<accession>A0ABD2Z193</accession>
<dbReference type="PANTHER" id="PTHR34206">
    <property type="entry name" value="OS06G0193300 PROTEIN"/>
    <property type="match status" value="1"/>
</dbReference>
<dbReference type="Proteomes" id="UP001630127">
    <property type="component" value="Unassembled WGS sequence"/>
</dbReference>
<reference evidence="1 2" key="1">
    <citation type="submission" date="2024-11" db="EMBL/GenBank/DDBJ databases">
        <title>A near-complete genome assembly of Cinchona calisaya.</title>
        <authorList>
            <person name="Lian D.C."/>
            <person name="Zhao X.W."/>
            <person name="Wei L."/>
        </authorList>
    </citation>
    <scope>NUCLEOTIDE SEQUENCE [LARGE SCALE GENOMIC DNA]</scope>
    <source>
        <tissue evidence="1">Nenye</tissue>
    </source>
</reference>
<sequence length="130" mass="14734">MYAMKESMANAVCAPNPIIIIQKSASTILCRRRAVRVVAMSAENHVSINTSSRSPFQIRLPSRNKVFEDRSKGIVCYREENGEITCEGIDEGPRFHHRSSRFASNQSETDGIIELLERSLLQMVDDDRFT</sequence>
<comment type="caution">
    <text evidence="1">The sequence shown here is derived from an EMBL/GenBank/DDBJ whole genome shotgun (WGS) entry which is preliminary data.</text>
</comment>